<name>A0A381VD91_9ZZZZ</name>
<evidence type="ECO:0000256" key="1">
    <source>
        <dbReference type="ARBA" id="ARBA00001947"/>
    </source>
</evidence>
<evidence type="ECO:0000313" key="6">
    <source>
        <dbReference type="EMBL" id="SVA37738.1"/>
    </source>
</evidence>
<feature type="domain" description="Alcohol dehydrogenase-like N-terminal" evidence="5">
    <location>
        <begin position="27"/>
        <end position="96"/>
    </location>
</feature>
<keyword evidence="4" id="KW-0560">Oxidoreductase</keyword>
<dbReference type="InterPro" id="IPR011032">
    <property type="entry name" value="GroES-like_sf"/>
</dbReference>
<dbReference type="PROSITE" id="PS00059">
    <property type="entry name" value="ADH_ZINC"/>
    <property type="match status" value="1"/>
</dbReference>
<dbReference type="EMBL" id="UINC01008383">
    <property type="protein sequence ID" value="SVA37738.1"/>
    <property type="molecule type" value="Genomic_DNA"/>
</dbReference>
<dbReference type="Pfam" id="PF08240">
    <property type="entry name" value="ADH_N"/>
    <property type="match status" value="1"/>
</dbReference>
<dbReference type="GO" id="GO:0016491">
    <property type="term" value="F:oxidoreductase activity"/>
    <property type="evidence" value="ECO:0007669"/>
    <property type="project" value="UniProtKB-KW"/>
</dbReference>
<dbReference type="AlphaFoldDB" id="A0A381VD91"/>
<feature type="non-terminal residue" evidence="6">
    <location>
        <position position="96"/>
    </location>
</feature>
<dbReference type="PANTHER" id="PTHR42940">
    <property type="entry name" value="ALCOHOL DEHYDROGENASE 1-RELATED"/>
    <property type="match status" value="1"/>
</dbReference>
<dbReference type="InterPro" id="IPR013154">
    <property type="entry name" value="ADH-like_N"/>
</dbReference>
<comment type="cofactor">
    <cofactor evidence="1">
        <name>Zn(2+)</name>
        <dbReference type="ChEBI" id="CHEBI:29105"/>
    </cofactor>
</comment>
<dbReference type="GO" id="GO:0008270">
    <property type="term" value="F:zinc ion binding"/>
    <property type="evidence" value="ECO:0007669"/>
    <property type="project" value="InterPro"/>
</dbReference>
<feature type="non-terminal residue" evidence="6">
    <location>
        <position position="1"/>
    </location>
</feature>
<proteinExistence type="predicted"/>
<dbReference type="InterPro" id="IPR002328">
    <property type="entry name" value="ADH_Zn_CS"/>
</dbReference>
<evidence type="ECO:0000256" key="3">
    <source>
        <dbReference type="ARBA" id="ARBA00022833"/>
    </source>
</evidence>
<dbReference type="PANTHER" id="PTHR42940:SF8">
    <property type="entry name" value="VACUOLAR PROTEIN SORTING-ASSOCIATED PROTEIN 11"/>
    <property type="match status" value="1"/>
</dbReference>
<keyword evidence="2" id="KW-0479">Metal-binding</keyword>
<sequence>VNFKATVLHKIGLPLTVEDVQLTELKQGDVLVRLYASGLCHTDLEVIEGSLPYPLPITLGHEGAGVVESVGPGVERVGVGDHVVCSWNPNCGHCYY</sequence>
<dbReference type="Gene3D" id="3.90.180.10">
    <property type="entry name" value="Medium-chain alcohol dehydrogenases, catalytic domain"/>
    <property type="match status" value="1"/>
</dbReference>
<evidence type="ECO:0000259" key="5">
    <source>
        <dbReference type="Pfam" id="PF08240"/>
    </source>
</evidence>
<organism evidence="6">
    <name type="scientific">marine metagenome</name>
    <dbReference type="NCBI Taxonomy" id="408172"/>
    <lineage>
        <taxon>unclassified sequences</taxon>
        <taxon>metagenomes</taxon>
        <taxon>ecological metagenomes</taxon>
    </lineage>
</organism>
<protein>
    <recommendedName>
        <fullName evidence="5">Alcohol dehydrogenase-like N-terminal domain-containing protein</fullName>
    </recommendedName>
</protein>
<evidence type="ECO:0000256" key="4">
    <source>
        <dbReference type="ARBA" id="ARBA00023002"/>
    </source>
</evidence>
<gene>
    <name evidence="6" type="ORF">METZ01_LOCUS90592</name>
</gene>
<keyword evidence="3" id="KW-0862">Zinc</keyword>
<dbReference type="SUPFAM" id="SSF50129">
    <property type="entry name" value="GroES-like"/>
    <property type="match status" value="1"/>
</dbReference>
<evidence type="ECO:0000256" key="2">
    <source>
        <dbReference type="ARBA" id="ARBA00022723"/>
    </source>
</evidence>
<accession>A0A381VD91</accession>
<reference evidence="6" key="1">
    <citation type="submission" date="2018-05" db="EMBL/GenBank/DDBJ databases">
        <authorList>
            <person name="Lanie J.A."/>
            <person name="Ng W.-L."/>
            <person name="Kazmierczak K.M."/>
            <person name="Andrzejewski T.M."/>
            <person name="Davidsen T.M."/>
            <person name="Wayne K.J."/>
            <person name="Tettelin H."/>
            <person name="Glass J.I."/>
            <person name="Rusch D."/>
            <person name="Podicherti R."/>
            <person name="Tsui H.-C.T."/>
            <person name="Winkler M.E."/>
        </authorList>
    </citation>
    <scope>NUCLEOTIDE SEQUENCE</scope>
</reference>